<gene>
    <name evidence="1" type="ORF">BBI01_12700</name>
</gene>
<evidence type="ECO:0000313" key="1">
    <source>
        <dbReference type="EMBL" id="OCA70794.1"/>
    </source>
</evidence>
<dbReference type="EMBL" id="MAYH01000034">
    <property type="protein sequence ID" value="OCA70794.1"/>
    <property type="molecule type" value="Genomic_DNA"/>
</dbReference>
<organism evidence="1 2">
    <name type="scientific">Chryseobacterium artocarpi</name>
    <dbReference type="NCBI Taxonomy" id="1414727"/>
    <lineage>
        <taxon>Bacteria</taxon>
        <taxon>Pseudomonadati</taxon>
        <taxon>Bacteroidota</taxon>
        <taxon>Flavobacteriia</taxon>
        <taxon>Flavobacteriales</taxon>
        <taxon>Weeksellaceae</taxon>
        <taxon>Chryseobacterium group</taxon>
        <taxon>Chryseobacterium</taxon>
    </lineage>
</organism>
<dbReference type="AlphaFoldDB" id="A0A1B8ZGY3"/>
<keyword evidence="2" id="KW-1185">Reference proteome</keyword>
<dbReference type="Proteomes" id="UP000092651">
    <property type="component" value="Unassembled WGS sequence"/>
</dbReference>
<reference evidence="1 2" key="1">
    <citation type="submission" date="2016-07" db="EMBL/GenBank/DDBJ databases">
        <authorList>
            <person name="Jeong J.-J."/>
            <person name="Kim D.W."/>
            <person name="Sang M.K."/>
            <person name="Choi I.-G."/>
            <person name="Kim K.D."/>
        </authorList>
    </citation>
    <scope>NUCLEOTIDE SEQUENCE [LARGE SCALE GENOMIC DNA]</scope>
    <source>
        <strain evidence="1 2">UTM-3</strain>
    </source>
</reference>
<name>A0A1B8ZGY3_9FLAO</name>
<comment type="caution">
    <text evidence="1">The sequence shown here is derived from an EMBL/GenBank/DDBJ whole genome shotgun (WGS) entry which is preliminary data.</text>
</comment>
<evidence type="ECO:0000313" key="2">
    <source>
        <dbReference type="Proteomes" id="UP000092651"/>
    </source>
</evidence>
<protein>
    <submittedName>
        <fullName evidence="1">Uncharacterized protein</fullName>
    </submittedName>
</protein>
<dbReference type="RefSeq" id="WP_065395201.1">
    <property type="nucleotide sequence ID" value="NZ_MAYH01000034.1"/>
</dbReference>
<sequence length="141" mass="15838">MTIQDQIKEYINSQPEPKRSDMMVLHHNILELLPNCKLWFLDGKDSEGKIVSNPNIGYGAYTISYTDGTTKEFYRIGISANTTGISVYIMGIDDKTYLAQAFGEKIGKAKVTGYCIKFKALKDIHIEVLKTAIQYGFAQDS</sequence>
<accession>A0A1B8ZGY3</accession>
<proteinExistence type="predicted"/>
<dbReference type="OrthoDB" id="2604576at2"/>